<feature type="compositionally biased region" description="Basic and acidic residues" evidence="5">
    <location>
        <begin position="1"/>
        <end position="11"/>
    </location>
</feature>
<name>A0AAW2H599_9HYME</name>
<protein>
    <recommendedName>
        <fullName evidence="2">Endosome-associated-trafficking regulator 1</fullName>
    </recommendedName>
</protein>
<dbReference type="GO" id="GO:0005769">
    <property type="term" value="C:early endosome"/>
    <property type="evidence" value="ECO:0007669"/>
    <property type="project" value="TreeGrafter"/>
</dbReference>
<organism evidence="6 7">
    <name type="scientific">Cardiocondyla obscurior</name>
    <dbReference type="NCBI Taxonomy" id="286306"/>
    <lineage>
        <taxon>Eukaryota</taxon>
        <taxon>Metazoa</taxon>
        <taxon>Ecdysozoa</taxon>
        <taxon>Arthropoda</taxon>
        <taxon>Hexapoda</taxon>
        <taxon>Insecta</taxon>
        <taxon>Pterygota</taxon>
        <taxon>Neoptera</taxon>
        <taxon>Endopterygota</taxon>
        <taxon>Hymenoptera</taxon>
        <taxon>Apocrita</taxon>
        <taxon>Aculeata</taxon>
        <taxon>Formicoidea</taxon>
        <taxon>Formicidae</taxon>
        <taxon>Myrmicinae</taxon>
        <taxon>Cardiocondyla</taxon>
    </lineage>
</organism>
<dbReference type="GO" id="GO:1903566">
    <property type="term" value="P:positive regulation of protein localization to cilium"/>
    <property type="evidence" value="ECO:0007669"/>
    <property type="project" value="TreeGrafter"/>
</dbReference>
<evidence type="ECO:0000256" key="2">
    <source>
        <dbReference type="ARBA" id="ARBA00016007"/>
    </source>
</evidence>
<dbReference type="PANTHER" id="PTHR31259">
    <property type="entry name" value="ENDOSOME-ASSOCIATED TRAFFICKING REGULATOR 1"/>
    <property type="match status" value="1"/>
</dbReference>
<feature type="compositionally biased region" description="Basic and acidic residues" evidence="5">
    <location>
        <begin position="100"/>
        <end position="112"/>
    </location>
</feature>
<feature type="compositionally biased region" description="Polar residues" evidence="5">
    <location>
        <begin position="123"/>
        <end position="134"/>
    </location>
</feature>
<feature type="compositionally biased region" description="Low complexity" evidence="5">
    <location>
        <begin position="141"/>
        <end position="154"/>
    </location>
</feature>
<dbReference type="GO" id="GO:0036064">
    <property type="term" value="C:ciliary basal body"/>
    <property type="evidence" value="ECO:0007669"/>
    <property type="project" value="TreeGrafter"/>
</dbReference>
<dbReference type="GO" id="GO:0045724">
    <property type="term" value="P:positive regulation of cilium assembly"/>
    <property type="evidence" value="ECO:0007669"/>
    <property type="project" value="TreeGrafter"/>
</dbReference>
<evidence type="ECO:0000256" key="1">
    <source>
        <dbReference type="ARBA" id="ARBA00007791"/>
    </source>
</evidence>
<gene>
    <name evidence="6" type="ORF">PUN28_001489</name>
</gene>
<accession>A0AAW2H599</accession>
<feature type="coiled-coil region" evidence="4">
    <location>
        <begin position="353"/>
        <end position="415"/>
    </location>
</feature>
<comment type="similarity">
    <text evidence="1">Belongs to the ENTR1 family.</text>
</comment>
<dbReference type="GO" id="GO:0030496">
    <property type="term" value="C:midbody"/>
    <property type="evidence" value="ECO:0007669"/>
    <property type="project" value="TreeGrafter"/>
</dbReference>
<dbReference type="EMBL" id="JADYXP020000001">
    <property type="protein sequence ID" value="KAL0134750.1"/>
    <property type="molecule type" value="Genomic_DNA"/>
</dbReference>
<evidence type="ECO:0000256" key="5">
    <source>
        <dbReference type="SAM" id="MobiDB-lite"/>
    </source>
</evidence>
<evidence type="ECO:0000256" key="4">
    <source>
        <dbReference type="SAM" id="Coils"/>
    </source>
</evidence>
<keyword evidence="3 4" id="KW-0175">Coiled coil</keyword>
<feature type="compositionally biased region" description="Basic and acidic residues" evidence="5">
    <location>
        <begin position="32"/>
        <end position="46"/>
    </location>
</feature>
<dbReference type="PANTHER" id="PTHR31259:SF3">
    <property type="entry name" value="ENDOSOME-ASSOCIATED-TRAFFICKING REGULATOR 1"/>
    <property type="match status" value="1"/>
</dbReference>
<evidence type="ECO:0000256" key="3">
    <source>
        <dbReference type="ARBA" id="ARBA00023054"/>
    </source>
</evidence>
<evidence type="ECO:0000313" key="7">
    <source>
        <dbReference type="Proteomes" id="UP001430953"/>
    </source>
</evidence>
<dbReference type="SUPFAM" id="SSF57997">
    <property type="entry name" value="Tropomyosin"/>
    <property type="match status" value="1"/>
</dbReference>
<sequence>MASRKRTDNSSRRSSLPQRHLWPSSSDEEDEAKTSKETRGSSRVETCKNLPSTSKNEDVFKQLSPDEEKMVSARPDAQSRNNPSPKLDRFNRSRINPAEHSTDQDVPSRRDNNPFSFKAFLKNGTQQTNYQNTGARPKVYSTSSSSSSSSSVTVDNDNVGSVYSARNPTKLPDFVQDHLVIEQCYLNHDPVLPDVDCLPDFAQNSMQQMPSRWRNETKKNGSDNLCDDLQSFDLTDTLHKNVPHRDHSAPNEINSFVSNHLNLPLPYDYSKEDLLGGIQSIGEESSVPNSLPDFLSDGPIHTDSDPNNSLKASHRTLVRENATLREAFNVVQGQFFETLNRLRSLEAELSSKKKVEHEEAVHLEKAIEQVEDNLKRSTKRAVDAESTVISLKKEIKTLTAEISLLRLENSELRASTSTTGQNAKTNASANMNRTIRRLARDLFAAASSAEVSLRQLMSGVDNLRVLASTLENVDRIEDWTKDFLSDSDEDNATGPAV</sequence>
<proteinExistence type="inferred from homology"/>
<feature type="region of interest" description="Disordered" evidence="5">
    <location>
        <begin position="1"/>
        <end position="159"/>
    </location>
</feature>
<feature type="compositionally biased region" description="Basic and acidic residues" evidence="5">
    <location>
        <begin position="55"/>
        <end position="71"/>
    </location>
</feature>
<dbReference type="GO" id="GO:0032465">
    <property type="term" value="P:regulation of cytokinesis"/>
    <property type="evidence" value="ECO:0007669"/>
    <property type="project" value="TreeGrafter"/>
</dbReference>
<reference evidence="6 7" key="1">
    <citation type="submission" date="2023-03" db="EMBL/GenBank/DDBJ databases">
        <title>High recombination rates correlate with genetic variation in Cardiocondyla obscurior ants.</title>
        <authorList>
            <person name="Errbii M."/>
        </authorList>
    </citation>
    <scope>NUCLEOTIDE SEQUENCE [LARGE SCALE GENOMIC DNA]</scope>
    <source>
        <strain evidence="6">Alpha-2009</strain>
        <tissue evidence="6">Whole body</tissue>
    </source>
</reference>
<dbReference type="GO" id="GO:0055037">
    <property type="term" value="C:recycling endosome"/>
    <property type="evidence" value="ECO:0007669"/>
    <property type="project" value="TreeGrafter"/>
</dbReference>
<dbReference type="Proteomes" id="UP001430953">
    <property type="component" value="Unassembled WGS sequence"/>
</dbReference>
<dbReference type="AlphaFoldDB" id="A0AAW2H599"/>
<dbReference type="InterPro" id="IPR026757">
    <property type="entry name" value="ENTR1"/>
</dbReference>
<comment type="caution">
    <text evidence="6">The sequence shown here is derived from an EMBL/GenBank/DDBJ whole genome shotgun (WGS) entry which is preliminary data.</text>
</comment>
<dbReference type="GO" id="GO:0005813">
    <property type="term" value="C:centrosome"/>
    <property type="evidence" value="ECO:0007669"/>
    <property type="project" value="TreeGrafter"/>
</dbReference>
<keyword evidence="7" id="KW-1185">Reference proteome</keyword>
<evidence type="ECO:0000313" key="6">
    <source>
        <dbReference type="EMBL" id="KAL0134750.1"/>
    </source>
</evidence>